<accession>R7QHZ8</accession>
<dbReference type="EMBL" id="HG001898">
    <property type="protein sequence ID" value="CDF38142.1"/>
    <property type="molecule type" value="Genomic_DNA"/>
</dbReference>
<evidence type="ECO:0000256" key="1">
    <source>
        <dbReference type="SAM" id="MobiDB-lite"/>
    </source>
</evidence>
<dbReference type="Gramene" id="CDF38142">
    <property type="protein sequence ID" value="CDF38142"/>
    <property type="gene ID" value="CHC_T00006324001"/>
</dbReference>
<evidence type="ECO:0000313" key="3">
    <source>
        <dbReference type="Proteomes" id="UP000012073"/>
    </source>
</evidence>
<dbReference type="RefSeq" id="XP_005718011.1">
    <property type="nucleotide sequence ID" value="XM_005717954.1"/>
</dbReference>
<dbReference type="AlphaFoldDB" id="R7QHZ8"/>
<sequence>MTSVLMMGFSSAGGLSPSLERREATGVVDLSIAGEGGGLGSGMAADRDSGRSPDACEDGFW</sequence>
<dbReference type="Proteomes" id="UP000012073">
    <property type="component" value="Unassembled WGS sequence"/>
</dbReference>
<organism evidence="2 3">
    <name type="scientific">Chondrus crispus</name>
    <name type="common">Carrageen Irish moss</name>
    <name type="synonym">Polymorpha crispa</name>
    <dbReference type="NCBI Taxonomy" id="2769"/>
    <lineage>
        <taxon>Eukaryota</taxon>
        <taxon>Rhodophyta</taxon>
        <taxon>Florideophyceae</taxon>
        <taxon>Rhodymeniophycidae</taxon>
        <taxon>Gigartinales</taxon>
        <taxon>Gigartinaceae</taxon>
        <taxon>Chondrus</taxon>
    </lineage>
</organism>
<keyword evidence="3" id="KW-1185">Reference proteome</keyword>
<dbReference type="GeneID" id="17325720"/>
<protein>
    <submittedName>
        <fullName evidence="2">Uncharacterized protein</fullName>
    </submittedName>
</protein>
<feature type="region of interest" description="Disordered" evidence="1">
    <location>
        <begin position="34"/>
        <end position="61"/>
    </location>
</feature>
<dbReference type="KEGG" id="ccp:CHC_T00006324001"/>
<name>R7QHZ8_CHOCR</name>
<evidence type="ECO:0000313" key="2">
    <source>
        <dbReference type="EMBL" id="CDF38142.1"/>
    </source>
</evidence>
<reference evidence="3" key="1">
    <citation type="journal article" date="2013" name="Proc. Natl. Acad. Sci. U.S.A.">
        <title>Genome structure and metabolic features in the red seaweed Chondrus crispus shed light on evolution of the Archaeplastida.</title>
        <authorList>
            <person name="Collen J."/>
            <person name="Porcel B."/>
            <person name="Carre W."/>
            <person name="Ball S.G."/>
            <person name="Chaparro C."/>
            <person name="Tonon T."/>
            <person name="Barbeyron T."/>
            <person name="Michel G."/>
            <person name="Noel B."/>
            <person name="Valentin K."/>
            <person name="Elias M."/>
            <person name="Artiguenave F."/>
            <person name="Arun A."/>
            <person name="Aury J.M."/>
            <person name="Barbosa-Neto J.F."/>
            <person name="Bothwell J.H."/>
            <person name="Bouget F.Y."/>
            <person name="Brillet L."/>
            <person name="Cabello-Hurtado F."/>
            <person name="Capella-Gutierrez S."/>
            <person name="Charrier B."/>
            <person name="Cladiere L."/>
            <person name="Cock J.M."/>
            <person name="Coelho S.M."/>
            <person name="Colleoni C."/>
            <person name="Czjzek M."/>
            <person name="Da Silva C."/>
            <person name="Delage L."/>
            <person name="Denoeud F."/>
            <person name="Deschamps P."/>
            <person name="Dittami S.M."/>
            <person name="Gabaldon T."/>
            <person name="Gachon C.M."/>
            <person name="Groisillier A."/>
            <person name="Herve C."/>
            <person name="Jabbari K."/>
            <person name="Katinka M."/>
            <person name="Kloareg B."/>
            <person name="Kowalczyk N."/>
            <person name="Labadie K."/>
            <person name="Leblanc C."/>
            <person name="Lopez P.J."/>
            <person name="McLachlan D.H."/>
            <person name="Meslet-Cladiere L."/>
            <person name="Moustafa A."/>
            <person name="Nehr Z."/>
            <person name="Nyvall Collen P."/>
            <person name="Panaud O."/>
            <person name="Partensky F."/>
            <person name="Poulain J."/>
            <person name="Rensing S.A."/>
            <person name="Rousvoal S."/>
            <person name="Samson G."/>
            <person name="Symeonidi A."/>
            <person name="Weissenbach J."/>
            <person name="Zambounis A."/>
            <person name="Wincker P."/>
            <person name="Boyen C."/>
        </authorList>
    </citation>
    <scope>NUCLEOTIDE SEQUENCE [LARGE SCALE GENOMIC DNA]</scope>
    <source>
        <strain evidence="3">cv. Stackhouse</strain>
    </source>
</reference>
<proteinExistence type="predicted"/>
<gene>
    <name evidence="2" type="ORF">CHC_T00006324001</name>
</gene>